<feature type="transmembrane region" description="Helical" evidence="8">
    <location>
        <begin position="74"/>
        <end position="93"/>
    </location>
</feature>
<reference evidence="11" key="1">
    <citation type="journal article" date="2023" name="Commun. Biol.">
        <title>Genome analysis of Parmales, the sister group of diatoms, reveals the evolutionary specialization of diatoms from phago-mixotrophs to photoautotrophs.</title>
        <authorList>
            <person name="Ban H."/>
            <person name="Sato S."/>
            <person name="Yoshikawa S."/>
            <person name="Yamada K."/>
            <person name="Nakamura Y."/>
            <person name="Ichinomiya M."/>
            <person name="Sato N."/>
            <person name="Blanc-Mathieu R."/>
            <person name="Endo H."/>
            <person name="Kuwata A."/>
            <person name="Ogata H."/>
        </authorList>
    </citation>
    <scope>NUCLEOTIDE SEQUENCE [LARGE SCALE GENOMIC DNA]</scope>
</reference>
<keyword evidence="2" id="KW-0813">Transport</keyword>
<dbReference type="PANTHER" id="PTHR31503:SF22">
    <property type="entry name" value="VACUOLAR CALCIUM ION TRANSPORTER"/>
    <property type="match status" value="1"/>
</dbReference>
<evidence type="ECO:0000259" key="9">
    <source>
        <dbReference type="Pfam" id="PF01699"/>
    </source>
</evidence>
<evidence type="ECO:0000256" key="6">
    <source>
        <dbReference type="ARBA" id="ARBA00023136"/>
    </source>
</evidence>
<dbReference type="GO" id="GO:0012505">
    <property type="term" value="C:endomembrane system"/>
    <property type="evidence" value="ECO:0007669"/>
    <property type="project" value="UniProtKB-SubCell"/>
</dbReference>
<evidence type="ECO:0000313" key="10">
    <source>
        <dbReference type="EMBL" id="GMI46971.1"/>
    </source>
</evidence>
<keyword evidence="6 8" id="KW-0472">Membrane</keyword>
<dbReference type="InterPro" id="IPR004713">
    <property type="entry name" value="CaH_exchang"/>
</dbReference>
<dbReference type="OrthoDB" id="1699231at2759"/>
<feature type="transmembrane region" description="Helical" evidence="8">
    <location>
        <begin position="442"/>
        <end position="460"/>
    </location>
</feature>
<feature type="region of interest" description="Disordered" evidence="7">
    <location>
        <begin position="283"/>
        <end position="323"/>
    </location>
</feature>
<name>A0A9W7GLJ9_9STRA</name>
<feature type="transmembrane region" description="Helical" evidence="8">
    <location>
        <begin position="144"/>
        <end position="164"/>
    </location>
</feature>
<feature type="compositionally biased region" description="Low complexity" evidence="7">
    <location>
        <begin position="1"/>
        <end position="26"/>
    </location>
</feature>
<feature type="transmembrane region" description="Helical" evidence="8">
    <location>
        <begin position="46"/>
        <end position="67"/>
    </location>
</feature>
<dbReference type="GO" id="GO:0015369">
    <property type="term" value="F:calcium:proton antiporter activity"/>
    <property type="evidence" value="ECO:0007669"/>
    <property type="project" value="TreeGrafter"/>
</dbReference>
<evidence type="ECO:0000256" key="1">
    <source>
        <dbReference type="ARBA" id="ARBA00004127"/>
    </source>
</evidence>
<feature type="domain" description="Sodium/calcium exchanger membrane region" evidence="9">
    <location>
        <begin position="344"/>
        <end position="483"/>
    </location>
</feature>
<dbReference type="GO" id="GO:0006874">
    <property type="term" value="P:intracellular calcium ion homeostasis"/>
    <property type="evidence" value="ECO:0007669"/>
    <property type="project" value="TreeGrafter"/>
</dbReference>
<evidence type="ECO:0000313" key="11">
    <source>
        <dbReference type="Proteomes" id="UP001165065"/>
    </source>
</evidence>
<feature type="transmembrane region" description="Helical" evidence="8">
    <location>
        <begin position="405"/>
        <end position="430"/>
    </location>
</feature>
<dbReference type="EMBL" id="BRYA01000321">
    <property type="protein sequence ID" value="GMI46971.1"/>
    <property type="molecule type" value="Genomic_DNA"/>
</dbReference>
<feature type="transmembrane region" description="Helical" evidence="8">
    <location>
        <begin position="375"/>
        <end position="399"/>
    </location>
</feature>
<dbReference type="AlphaFoldDB" id="A0A9W7GLJ9"/>
<feature type="transmembrane region" description="Helical" evidence="8">
    <location>
        <begin position="222"/>
        <end position="239"/>
    </location>
</feature>
<evidence type="ECO:0000256" key="2">
    <source>
        <dbReference type="ARBA" id="ARBA00022448"/>
    </source>
</evidence>
<evidence type="ECO:0000256" key="4">
    <source>
        <dbReference type="ARBA" id="ARBA00022989"/>
    </source>
</evidence>
<dbReference type="Proteomes" id="UP001165065">
    <property type="component" value="Unassembled WGS sequence"/>
</dbReference>
<feature type="transmembrane region" description="Helical" evidence="8">
    <location>
        <begin position="113"/>
        <end position="132"/>
    </location>
</feature>
<proteinExistence type="predicted"/>
<feature type="compositionally biased region" description="Basic residues" evidence="7">
    <location>
        <begin position="295"/>
        <end position="306"/>
    </location>
</feature>
<sequence>MSPLVSSPSAPTSSSTSPTPHSSLKSLHPDQSLISTIPSFLCSNRVSILLIFAPCSIIPYYLLPLFLPPSDPTILTLEPYLFVFSLLALIPSAERLGYATEQISHHTSQTKAGLINATFGNLSELILSIIAMRDRLYRIVQLSLLGSILSNLLLVLGCSCYFGGLTRSIQPFTTVSGSVNPGLLWVATSGLALPAALKMSGQMNVKKDDVKHEVGEVEFSRGLAAVMLVMYGSYLWFSLRTNMFEFDQADGSGVGDMSVDNNLSEESVGLLTMEMCETGEGGVREEDVEGGAGPRVKHITKRRRRPSSPPPTSSTTTININSTLKSFPPPTDEVTLTYKLAVKWVFLTTTLIAFLSDVLVSTIETFTSDLGINPVFVAAVVVPIMGNAAEHGASVIFAVRGKMDISIAICVGSSIQISLCVLPACVLLGWVSGREFTMFFDGYETVCLLISVAVVSFFLQGGTSNWMAGVMMGGVYGMMAMGFWVHEKEEGEWGEEE</sequence>
<feature type="domain" description="Sodium/calcium exchanger membrane region" evidence="9">
    <location>
        <begin position="80"/>
        <end position="239"/>
    </location>
</feature>
<evidence type="ECO:0000256" key="7">
    <source>
        <dbReference type="SAM" id="MobiDB-lite"/>
    </source>
</evidence>
<feature type="transmembrane region" description="Helical" evidence="8">
    <location>
        <begin position="466"/>
        <end position="485"/>
    </location>
</feature>
<protein>
    <recommendedName>
        <fullName evidence="9">Sodium/calcium exchanger membrane region domain-containing protein</fullName>
    </recommendedName>
</protein>
<gene>
    <name evidence="10" type="ORF">TrCOL_g1177</name>
</gene>
<evidence type="ECO:0000256" key="3">
    <source>
        <dbReference type="ARBA" id="ARBA00022692"/>
    </source>
</evidence>
<feature type="transmembrane region" description="Helical" evidence="8">
    <location>
        <begin position="184"/>
        <end position="201"/>
    </location>
</feature>
<feature type="transmembrane region" description="Helical" evidence="8">
    <location>
        <begin position="344"/>
        <end position="363"/>
    </location>
</feature>
<keyword evidence="11" id="KW-1185">Reference proteome</keyword>
<keyword evidence="3 8" id="KW-0812">Transmembrane</keyword>
<comment type="subcellular location">
    <subcellularLocation>
        <location evidence="1">Endomembrane system</location>
        <topology evidence="1">Multi-pass membrane protein</topology>
    </subcellularLocation>
</comment>
<dbReference type="GO" id="GO:0005774">
    <property type="term" value="C:vacuolar membrane"/>
    <property type="evidence" value="ECO:0007669"/>
    <property type="project" value="UniProtKB-ARBA"/>
</dbReference>
<keyword evidence="4 8" id="KW-1133">Transmembrane helix</keyword>
<comment type="caution">
    <text evidence="10">The sequence shown here is derived from an EMBL/GenBank/DDBJ whole genome shotgun (WGS) entry which is preliminary data.</text>
</comment>
<dbReference type="PANTHER" id="PTHR31503">
    <property type="entry name" value="VACUOLAR CALCIUM ION TRANSPORTER"/>
    <property type="match status" value="1"/>
</dbReference>
<dbReference type="InterPro" id="IPR044880">
    <property type="entry name" value="NCX_ion-bd_dom_sf"/>
</dbReference>
<evidence type="ECO:0000256" key="8">
    <source>
        <dbReference type="SAM" id="Phobius"/>
    </source>
</evidence>
<organism evidence="10 11">
    <name type="scientific">Triparma columacea</name>
    <dbReference type="NCBI Taxonomy" id="722753"/>
    <lineage>
        <taxon>Eukaryota</taxon>
        <taxon>Sar</taxon>
        <taxon>Stramenopiles</taxon>
        <taxon>Ochrophyta</taxon>
        <taxon>Bolidophyceae</taxon>
        <taxon>Parmales</taxon>
        <taxon>Triparmaceae</taxon>
        <taxon>Triparma</taxon>
    </lineage>
</organism>
<keyword evidence="5" id="KW-0406">Ion transport</keyword>
<dbReference type="InterPro" id="IPR004837">
    <property type="entry name" value="NaCa_Exmemb"/>
</dbReference>
<feature type="region of interest" description="Disordered" evidence="7">
    <location>
        <begin position="1"/>
        <end position="27"/>
    </location>
</feature>
<accession>A0A9W7GLJ9</accession>
<evidence type="ECO:0000256" key="5">
    <source>
        <dbReference type="ARBA" id="ARBA00023065"/>
    </source>
</evidence>
<dbReference type="Gene3D" id="1.20.1420.30">
    <property type="entry name" value="NCX, central ion-binding region"/>
    <property type="match status" value="2"/>
</dbReference>
<dbReference type="Pfam" id="PF01699">
    <property type="entry name" value="Na_Ca_ex"/>
    <property type="match status" value="2"/>
</dbReference>